<comment type="caution">
    <text evidence="7">The sequence shown here is derived from an EMBL/GenBank/DDBJ whole genome shotgun (WGS) entry which is preliminary data.</text>
</comment>
<sequence length="257" mass="29351">MEVATKKRTTNFTASEEELLISLVKKYKSVLECLKTDAVNAKKKYIIGVLEEAHQSFLASSEAVSIGEMLQNKMTGEMPIYDSDAFNEDTSDMLEIDVSINKEIIDDHIIIMPDDIFDMEHATDNLEESKTSGVTKNWNNCESGIIETDDVEEPSTSGRDWIHYTPADLKSRSALTGNTSDGHMSKKHKGYQDKIYQWVSSRASLSDQQQKAFIDHHQLKMDQIREKHDVELKMIAEKYKIEMQNLKLTNEILQLQL</sequence>
<keyword evidence="3" id="KW-0805">Transcription regulation</keyword>
<name>A0A6G0XRQ4_APHCR</name>
<reference evidence="7 8" key="1">
    <citation type="submission" date="2019-08" db="EMBL/GenBank/DDBJ databases">
        <title>Whole genome of Aphis craccivora.</title>
        <authorList>
            <person name="Voronova N.V."/>
            <person name="Shulinski R.S."/>
            <person name="Bandarenka Y.V."/>
            <person name="Zhorov D.G."/>
            <person name="Warner D."/>
        </authorList>
    </citation>
    <scope>NUCLEOTIDE SEQUENCE [LARGE SCALE GENOMIC DNA]</scope>
    <source>
        <strain evidence="7">180601</strain>
        <tissue evidence="7">Whole Body</tissue>
    </source>
</reference>
<feature type="domain" description="Myb/SANT-like DNA-binding" evidence="6">
    <location>
        <begin position="8"/>
        <end position="44"/>
    </location>
</feature>
<protein>
    <recommendedName>
        <fullName evidence="2">Regulatory protein zeste</fullName>
    </recommendedName>
</protein>
<keyword evidence="8" id="KW-1185">Reference proteome</keyword>
<dbReference type="OrthoDB" id="3066195at2759"/>
<comment type="function">
    <text evidence="5">Involved in transvection phenomena (= synapsis-dependent gene expression), where the synaptic pairing of chromosomes carrying genes with which zeste interacts influences the expression of these genes. Zeste binds to DNA and stimulates transcription from a nearby promoter.</text>
</comment>
<evidence type="ECO:0000256" key="1">
    <source>
        <dbReference type="ARBA" id="ARBA00011764"/>
    </source>
</evidence>
<accession>A0A6G0XRQ4</accession>
<proteinExistence type="predicted"/>
<dbReference type="InterPro" id="IPR028002">
    <property type="entry name" value="Myb_DNA-bind_5"/>
</dbReference>
<dbReference type="Proteomes" id="UP000478052">
    <property type="component" value="Unassembled WGS sequence"/>
</dbReference>
<evidence type="ECO:0000256" key="3">
    <source>
        <dbReference type="ARBA" id="ARBA00023015"/>
    </source>
</evidence>
<dbReference type="AlphaFoldDB" id="A0A6G0XRQ4"/>
<gene>
    <name evidence="7" type="ORF">FWK35_00025410</name>
</gene>
<evidence type="ECO:0000256" key="2">
    <source>
        <dbReference type="ARBA" id="ARBA00016807"/>
    </source>
</evidence>
<evidence type="ECO:0000313" key="8">
    <source>
        <dbReference type="Proteomes" id="UP000478052"/>
    </source>
</evidence>
<evidence type="ECO:0000256" key="5">
    <source>
        <dbReference type="ARBA" id="ARBA00025466"/>
    </source>
</evidence>
<evidence type="ECO:0000259" key="6">
    <source>
        <dbReference type="Pfam" id="PF13873"/>
    </source>
</evidence>
<comment type="subunit">
    <text evidence="1">Self-associates forming complexes of several hundred monomers.</text>
</comment>
<dbReference type="EMBL" id="VUJU01007600">
    <property type="protein sequence ID" value="KAF0743240.1"/>
    <property type="molecule type" value="Genomic_DNA"/>
</dbReference>
<evidence type="ECO:0000313" key="7">
    <source>
        <dbReference type="EMBL" id="KAF0743240.1"/>
    </source>
</evidence>
<organism evidence="7 8">
    <name type="scientific">Aphis craccivora</name>
    <name type="common">Cowpea aphid</name>
    <dbReference type="NCBI Taxonomy" id="307492"/>
    <lineage>
        <taxon>Eukaryota</taxon>
        <taxon>Metazoa</taxon>
        <taxon>Ecdysozoa</taxon>
        <taxon>Arthropoda</taxon>
        <taxon>Hexapoda</taxon>
        <taxon>Insecta</taxon>
        <taxon>Pterygota</taxon>
        <taxon>Neoptera</taxon>
        <taxon>Paraneoptera</taxon>
        <taxon>Hemiptera</taxon>
        <taxon>Sternorrhyncha</taxon>
        <taxon>Aphidomorpha</taxon>
        <taxon>Aphidoidea</taxon>
        <taxon>Aphididae</taxon>
        <taxon>Aphidini</taxon>
        <taxon>Aphis</taxon>
        <taxon>Aphis</taxon>
    </lineage>
</organism>
<keyword evidence="4" id="KW-0804">Transcription</keyword>
<dbReference type="Pfam" id="PF13873">
    <property type="entry name" value="Myb_DNA-bind_5"/>
    <property type="match status" value="1"/>
</dbReference>
<evidence type="ECO:0000256" key="4">
    <source>
        <dbReference type="ARBA" id="ARBA00023163"/>
    </source>
</evidence>